<name>A0A249W194_VIBPH</name>
<reference evidence="1" key="1">
    <citation type="submission" date="2017-09" db="EMBL/GenBank/DDBJ databases">
        <authorList>
            <person name="Ehlers B."/>
            <person name="Leendertz F.H."/>
        </authorList>
    </citation>
    <scope>NUCLEOTIDE SEQUENCE</scope>
    <source>
        <strain evidence="1">MAVP-26</strain>
    </source>
</reference>
<protein>
    <submittedName>
        <fullName evidence="1">Uncharacterized protein</fullName>
    </submittedName>
</protein>
<sequence length="78" mass="8821">MLNLVSRDGWYDIRNARYFDPLPNSQELMDLASTTPLFCDFCHLNVFGVGAIKIVLHISCKKFLDVNEANVIGKTLFA</sequence>
<gene>
    <name evidence="1" type="ORF">YA91_07885</name>
</gene>
<organism evidence="1">
    <name type="scientific">Vibrio parahaemolyticus</name>
    <dbReference type="NCBI Taxonomy" id="670"/>
    <lineage>
        <taxon>Bacteria</taxon>
        <taxon>Pseudomonadati</taxon>
        <taxon>Pseudomonadota</taxon>
        <taxon>Gammaproteobacteria</taxon>
        <taxon>Vibrionales</taxon>
        <taxon>Vibrionaceae</taxon>
        <taxon>Vibrio</taxon>
    </lineage>
</organism>
<dbReference type="EMBL" id="CP023247">
    <property type="protein sequence ID" value="ASZ50492.1"/>
    <property type="molecule type" value="Genomic_DNA"/>
</dbReference>
<dbReference type="AlphaFoldDB" id="A0A249W194"/>
<accession>A0A249W194</accession>
<proteinExistence type="predicted"/>
<evidence type="ECO:0000313" key="1">
    <source>
        <dbReference type="EMBL" id="ASZ50492.1"/>
    </source>
</evidence>